<dbReference type="PRINTS" id="PR00080">
    <property type="entry name" value="SDRFAMILY"/>
</dbReference>
<organism evidence="2 3">
    <name type="scientific">Serratia marcescens subsp. marcescens Db11</name>
    <dbReference type="NCBI Taxonomy" id="273526"/>
    <lineage>
        <taxon>Bacteria</taxon>
        <taxon>Pseudomonadati</taxon>
        <taxon>Pseudomonadota</taxon>
        <taxon>Gammaproteobacteria</taxon>
        <taxon>Enterobacterales</taxon>
        <taxon>Yersiniaceae</taxon>
        <taxon>Serratia</taxon>
    </lineage>
</organism>
<dbReference type="Gene3D" id="3.40.50.720">
    <property type="entry name" value="NAD(P)-binding Rossmann-like Domain"/>
    <property type="match status" value="1"/>
</dbReference>
<dbReference type="Pfam" id="PF13561">
    <property type="entry name" value="adh_short_C2"/>
    <property type="match status" value="1"/>
</dbReference>
<accession>A0ABC9IPQ4</accession>
<evidence type="ECO:0000313" key="2">
    <source>
        <dbReference type="EMBL" id="CDG14490.1"/>
    </source>
</evidence>
<dbReference type="SUPFAM" id="SSF51735">
    <property type="entry name" value="NAD(P)-binding Rossmann-fold domains"/>
    <property type="match status" value="1"/>
</dbReference>
<dbReference type="InterPro" id="IPR002347">
    <property type="entry name" value="SDR_fam"/>
</dbReference>
<gene>
    <name evidence="2" type="ORF">SMDB11_3930</name>
</gene>
<dbReference type="PANTHER" id="PTHR42879">
    <property type="entry name" value="3-OXOACYL-(ACYL-CARRIER-PROTEIN) REDUCTASE"/>
    <property type="match status" value="1"/>
</dbReference>
<dbReference type="Proteomes" id="UP000018979">
    <property type="component" value="Chromosome I"/>
</dbReference>
<protein>
    <submittedName>
        <fullName evidence="2">Short chain dehydrogenase</fullName>
    </submittedName>
</protein>
<reference evidence="3" key="2">
    <citation type="submission" date="2013-11" db="EMBL/GenBank/DDBJ databases">
        <title>Genome sequences of clinical and environmental isolates of Serratia marcescens.</title>
        <authorList>
            <person name="Iguchi A."/>
            <person name="Komatsu H."/>
            <person name="Nagaya Y."/>
            <person name="Ogura Y."/>
            <person name="Katsura K."/>
            <person name="Kurokawa K."/>
            <person name="Ooka T."/>
            <person name="Hattori M."/>
            <person name="Gotoh N."/>
            <person name="Thomson N."/>
            <person name="Hayashi T."/>
        </authorList>
    </citation>
    <scope>NUCLEOTIDE SEQUENCE [LARGE SCALE GENOMIC DNA]</scope>
    <source>
        <strain evidence="3">Db11</strain>
    </source>
</reference>
<name>A0ABC9IPQ4_SERMA</name>
<proteinExistence type="inferred from homology"/>
<dbReference type="EMBL" id="HG326223">
    <property type="protein sequence ID" value="CDG14490.1"/>
    <property type="molecule type" value="Genomic_DNA"/>
</dbReference>
<reference evidence="2 3" key="3">
    <citation type="journal article" date="2014" name="Genome Biol. Evol.">
        <title>Genome evolution and plasticity of Serratia marcescens, an important multidrug-resistant nosocomial pathogen.</title>
        <authorList>
            <person name="Iguchi A."/>
            <person name="Nagaya Y."/>
            <person name="Pradel E."/>
            <person name="Ooka T."/>
            <person name="Ogura Y."/>
            <person name="Katsura K."/>
            <person name="Kurokawa K."/>
            <person name="Oshima K."/>
            <person name="Hattori M."/>
            <person name="Parkhill J."/>
            <person name="Sebaihia M."/>
            <person name="Coulthurst S.J."/>
            <person name="Gotoh N."/>
            <person name="Thomson N.R."/>
            <person name="Ewbank J.J."/>
            <person name="Hayashi T."/>
        </authorList>
    </citation>
    <scope>NUCLEOTIDE SEQUENCE [LARGE SCALE GENOMIC DNA]</scope>
    <source>
        <strain evidence="2 3">Db11</strain>
    </source>
</reference>
<comment type="similarity">
    <text evidence="1">Belongs to the short-chain dehydrogenases/reductases (SDR) family.</text>
</comment>
<dbReference type="KEGG" id="smac:SMDB11_3930"/>
<sequence>MGPHGPITPINSMRYMMKLDLSGKVAVVSGSTSGIGLGIARGLAKTGATVVIVGRQKTGVDNAIADISANVPGAQVRGVVADLGTEQGAATLFAAEPKADVLINNLGIFNDKDFFTVPDSEWMHFYNVNVLSGVRLARHYARSMTEQGWGRIIFVSSESGVAIPADMINYGVTKSANLAVSHGLAKRLAGTGVTVNAILPGPTFTEGLQEMLADAAAKSGRSARDQADEFVKTERPSSIIQRAADVDEVANLAVYLASPLSSATTGAALRVDGGVVDTLAM</sequence>
<evidence type="ECO:0000313" key="3">
    <source>
        <dbReference type="Proteomes" id="UP000018979"/>
    </source>
</evidence>
<dbReference type="InterPro" id="IPR050259">
    <property type="entry name" value="SDR"/>
</dbReference>
<evidence type="ECO:0000256" key="1">
    <source>
        <dbReference type="ARBA" id="ARBA00006484"/>
    </source>
</evidence>
<dbReference type="InterPro" id="IPR036291">
    <property type="entry name" value="NAD(P)-bd_dom_sf"/>
</dbReference>
<dbReference type="AlphaFoldDB" id="A0ABC9IPQ4"/>
<reference evidence="2 3" key="1">
    <citation type="submission" date="2013-06" db="EMBL/GenBank/DDBJ databases">
        <authorList>
            <person name="Aslett M."/>
        </authorList>
    </citation>
    <scope>NUCLEOTIDE SEQUENCE [LARGE SCALE GENOMIC DNA]</scope>
    <source>
        <strain evidence="2 3">Db11</strain>
    </source>
</reference>
<dbReference type="PRINTS" id="PR00081">
    <property type="entry name" value="GDHRDH"/>
</dbReference>